<keyword evidence="2" id="KW-0732">Signal</keyword>
<proteinExistence type="predicted"/>
<sequence length="127" mass="13818">MEVLVLFGLCFVDAFVCHISGPTSASSSSTTSFHDAARGAADIVLSLWISYHLPGAIIKAVPSSECSYYSYRFLRCFYSRVLESCAKVGFAGRVSIEPEELQRFSSYQAQNTGQTMARRPSRTAGAA</sequence>
<protein>
    <recommendedName>
        <fullName evidence="5">Secreted protein</fullName>
    </recommendedName>
</protein>
<accession>A0ABR1J530</accession>
<evidence type="ECO:0000313" key="3">
    <source>
        <dbReference type="EMBL" id="KAK7447745.1"/>
    </source>
</evidence>
<comment type="caution">
    <text evidence="3">The sequence shown here is derived from an EMBL/GenBank/DDBJ whole genome shotgun (WGS) entry which is preliminary data.</text>
</comment>
<evidence type="ECO:0008006" key="5">
    <source>
        <dbReference type="Google" id="ProtNLM"/>
    </source>
</evidence>
<dbReference type="Proteomes" id="UP001498398">
    <property type="component" value="Unassembled WGS sequence"/>
</dbReference>
<dbReference type="EMBL" id="JBANRG010000040">
    <property type="protein sequence ID" value="KAK7447745.1"/>
    <property type="molecule type" value="Genomic_DNA"/>
</dbReference>
<feature type="signal peptide" evidence="2">
    <location>
        <begin position="1"/>
        <end position="25"/>
    </location>
</feature>
<reference evidence="3 4" key="1">
    <citation type="submission" date="2024-01" db="EMBL/GenBank/DDBJ databases">
        <title>A draft genome for the cacao thread blight pathogen Marasmiellus scandens.</title>
        <authorList>
            <person name="Baruah I.K."/>
            <person name="Leung J."/>
            <person name="Bukari Y."/>
            <person name="Amoako-Attah I."/>
            <person name="Meinhardt L.W."/>
            <person name="Bailey B.A."/>
            <person name="Cohen S.P."/>
        </authorList>
    </citation>
    <scope>NUCLEOTIDE SEQUENCE [LARGE SCALE GENOMIC DNA]</scope>
    <source>
        <strain evidence="3 4">GH-19</strain>
    </source>
</reference>
<name>A0ABR1J530_9AGAR</name>
<gene>
    <name evidence="3" type="ORF">VKT23_014003</name>
</gene>
<feature type="region of interest" description="Disordered" evidence="1">
    <location>
        <begin position="108"/>
        <end position="127"/>
    </location>
</feature>
<keyword evidence="4" id="KW-1185">Reference proteome</keyword>
<evidence type="ECO:0000256" key="2">
    <source>
        <dbReference type="SAM" id="SignalP"/>
    </source>
</evidence>
<organism evidence="3 4">
    <name type="scientific">Marasmiellus scandens</name>
    <dbReference type="NCBI Taxonomy" id="2682957"/>
    <lineage>
        <taxon>Eukaryota</taxon>
        <taxon>Fungi</taxon>
        <taxon>Dikarya</taxon>
        <taxon>Basidiomycota</taxon>
        <taxon>Agaricomycotina</taxon>
        <taxon>Agaricomycetes</taxon>
        <taxon>Agaricomycetidae</taxon>
        <taxon>Agaricales</taxon>
        <taxon>Marasmiineae</taxon>
        <taxon>Omphalotaceae</taxon>
        <taxon>Marasmiellus</taxon>
    </lineage>
</organism>
<evidence type="ECO:0000256" key="1">
    <source>
        <dbReference type="SAM" id="MobiDB-lite"/>
    </source>
</evidence>
<evidence type="ECO:0000313" key="4">
    <source>
        <dbReference type="Proteomes" id="UP001498398"/>
    </source>
</evidence>
<feature type="chain" id="PRO_5047246474" description="Secreted protein" evidence="2">
    <location>
        <begin position="26"/>
        <end position="127"/>
    </location>
</feature>